<dbReference type="PANTHER" id="PTHR31466">
    <property type="entry name" value="GENE 5591-RELATED"/>
    <property type="match status" value="1"/>
</dbReference>
<accession>A0A9Q0Y184</accession>
<comment type="caution">
    <text evidence="2">The sequence shown here is derived from an EMBL/GenBank/DDBJ whole genome shotgun (WGS) entry which is preliminary data.</text>
</comment>
<reference evidence="2" key="1">
    <citation type="journal article" date="2023" name="DNA Res.">
        <title>Chromosome-level genome assembly of Phrynocephalus forsythii using third-generation DNA sequencing and Hi-C analysis.</title>
        <authorList>
            <person name="Qi Y."/>
            <person name="Zhao W."/>
            <person name="Zhao Y."/>
            <person name="Niu C."/>
            <person name="Cao S."/>
            <person name="Zhang Y."/>
        </authorList>
    </citation>
    <scope>NUCLEOTIDE SEQUENCE</scope>
    <source>
        <tissue evidence="2">Muscle</tissue>
    </source>
</reference>
<evidence type="ECO:0000313" key="3">
    <source>
        <dbReference type="Proteomes" id="UP001142489"/>
    </source>
</evidence>
<feature type="region of interest" description="Disordered" evidence="1">
    <location>
        <begin position="1"/>
        <end position="41"/>
    </location>
</feature>
<dbReference type="Proteomes" id="UP001142489">
    <property type="component" value="Unassembled WGS sequence"/>
</dbReference>
<organism evidence="2 3">
    <name type="scientific">Phrynocephalus forsythii</name>
    <dbReference type="NCBI Taxonomy" id="171643"/>
    <lineage>
        <taxon>Eukaryota</taxon>
        <taxon>Metazoa</taxon>
        <taxon>Chordata</taxon>
        <taxon>Craniata</taxon>
        <taxon>Vertebrata</taxon>
        <taxon>Euteleostomi</taxon>
        <taxon>Lepidosauria</taxon>
        <taxon>Squamata</taxon>
        <taxon>Bifurcata</taxon>
        <taxon>Unidentata</taxon>
        <taxon>Episquamata</taxon>
        <taxon>Toxicofera</taxon>
        <taxon>Iguania</taxon>
        <taxon>Acrodonta</taxon>
        <taxon>Agamidae</taxon>
        <taxon>Agaminae</taxon>
        <taxon>Phrynocephalus</taxon>
    </lineage>
</organism>
<feature type="compositionally biased region" description="Polar residues" evidence="1">
    <location>
        <begin position="385"/>
        <end position="397"/>
    </location>
</feature>
<dbReference type="EMBL" id="JAPFRF010000004">
    <property type="protein sequence ID" value="KAJ7335561.1"/>
    <property type="molecule type" value="Genomic_DNA"/>
</dbReference>
<feature type="region of interest" description="Disordered" evidence="1">
    <location>
        <begin position="605"/>
        <end position="649"/>
    </location>
</feature>
<proteinExistence type="predicted"/>
<feature type="compositionally biased region" description="Low complexity" evidence="1">
    <location>
        <begin position="466"/>
        <end position="483"/>
    </location>
</feature>
<feature type="compositionally biased region" description="Polar residues" evidence="1">
    <location>
        <begin position="205"/>
        <end position="215"/>
    </location>
</feature>
<dbReference type="InterPro" id="IPR040292">
    <property type="entry name" value="C2orf78-like"/>
</dbReference>
<protein>
    <submittedName>
        <fullName evidence="2">Uncharacterized protein</fullName>
    </submittedName>
</protein>
<feature type="compositionally biased region" description="Polar residues" evidence="1">
    <location>
        <begin position="309"/>
        <end position="323"/>
    </location>
</feature>
<feature type="compositionally biased region" description="Basic and acidic residues" evidence="1">
    <location>
        <begin position="630"/>
        <end position="649"/>
    </location>
</feature>
<feature type="compositionally biased region" description="Pro residues" evidence="1">
    <location>
        <begin position="564"/>
        <end position="573"/>
    </location>
</feature>
<feature type="compositionally biased region" description="Polar residues" evidence="1">
    <location>
        <begin position="27"/>
        <end position="41"/>
    </location>
</feature>
<gene>
    <name evidence="2" type="ORF">JRQ81_013502</name>
</gene>
<name>A0A9Q0Y184_9SAUR</name>
<feature type="compositionally biased region" description="Low complexity" evidence="1">
    <location>
        <begin position="289"/>
        <end position="302"/>
    </location>
</feature>
<feature type="compositionally biased region" description="Basic and acidic residues" evidence="1">
    <location>
        <begin position="1"/>
        <end position="11"/>
    </location>
</feature>
<feature type="compositionally biased region" description="Basic and acidic residues" evidence="1">
    <location>
        <begin position="372"/>
        <end position="381"/>
    </location>
</feature>
<feature type="compositionally biased region" description="Low complexity" evidence="1">
    <location>
        <begin position="234"/>
        <end position="251"/>
    </location>
</feature>
<feature type="region of interest" description="Disordered" evidence="1">
    <location>
        <begin position="186"/>
        <end position="435"/>
    </location>
</feature>
<dbReference type="AlphaFoldDB" id="A0A9Q0Y184"/>
<feature type="region of interest" description="Disordered" evidence="1">
    <location>
        <begin position="455"/>
        <end position="589"/>
    </location>
</feature>
<evidence type="ECO:0000313" key="2">
    <source>
        <dbReference type="EMBL" id="KAJ7335561.1"/>
    </source>
</evidence>
<feature type="compositionally biased region" description="Basic and acidic residues" evidence="1">
    <location>
        <begin position="269"/>
        <end position="279"/>
    </location>
</feature>
<keyword evidence="3" id="KW-1185">Reference proteome</keyword>
<sequence>MTDQHPKRQPREGSALLHHTAPPVTPGGTSHSIRGSVPSQASTWQMPPNASFFPQPKAPIIYLSRNPGQMPPSSSTGPYCLHKEGCELQSWPHLPVPVAFPSGRLPLTAMEQLYGYPTTQVVPRLQLVPFSLSGHQPAFQGGTSISFDHHTTLVPIQLLERGLTTEAVSMPPSSENLREMEYPSIRASAPTSRPSGSAAKARNCRTPTAASTSSVPEGLGDPLRDPAQATLEHSLSGSYSQSSSAHPSVSSEEALRHSMQSIETLHAGSHSECRTERSTQENNKGNGVQISTTLTSQQLSTSQERRSEFQLSENVVTKESSASPPELGGSQGLSQEPQGSRERFTPRPLQGRPPRASGEPHLPAKAKKRKAALREEEEPRKKVSKTNTSSDPTTAPKTSKGAEEALGTQKGCTAFPGARGRKKESTMAVVEPPKPVPRSHLALQMIESLNILYPLGKGRHLPPPQKKQLPPAASAPAKPFPGKETAPRPLASLPRIPKLSASRPGPQPPSHLVASSMPAVAQRPALNPSVLSQPYEAKDSTSRLYQASGWRPTKASTSREANAPHPPPPPPPAAATSGRSHWRPSIISRTSTVVVRRPVEPPASCEYKGDTFIPWRTPPPDLEVSEPIPEEERPLREMMKRQAQREREEAAQWTSVGRVKYFVEREKEMDLSIAYGYPRRY</sequence>
<dbReference type="PANTHER" id="PTHR31466:SF1">
    <property type="entry name" value="RIKEN CDNA 4930433I11 GENE"/>
    <property type="match status" value="1"/>
</dbReference>
<dbReference type="OrthoDB" id="9055022at2759"/>
<evidence type="ECO:0000256" key="1">
    <source>
        <dbReference type="SAM" id="MobiDB-lite"/>
    </source>
</evidence>